<dbReference type="InterPro" id="IPR032048">
    <property type="entry name" value="TGase_elicitor"/>
</dbReference>
<dbReference type="EMBL" id="JAKIKS010000124">
    <property type="protein sequence ID" value="MCL1127037.1"/>
    <property type="molecule type" value="Genomic_DNA"/>
</dbReference>
<evidence type="ECO:0000256" key="1">
    <source>
        <dbReference type="SAM" id="SignalP"/>
    </source>
</evidence>
<sequence length="499" mass="57040">MNKNILSLSIGAILFSMSHSTCAADDTVPFFNEFHENPTQVMNKIPVKRSNNGSELPAFFSNEEINENNFVKLKDKSRKDFINKNNKALNFDSFSLIDYNTDNPAHLVDLGFKLETNLIKLDSKATQESHLPRTAWSDTYWPLYSGASAWRYADNPSANNWQEYYDFSHTVKPAEQYIDDEKNNLSPAEKYDLLVGDKNMSLTSSAWDSGKSYFDSYGEVEGWMGLCHGWAAAAYMMDRPQKAITVKDAKGDDLMFYPSDIKALGTLLWASSPYQSNFMGQRCNIKNPEKDENGRIIEQSCFDNNPGSFHTAILNQIGISKRSLVMDATYDYQVWNQPILSYKLKYVNLVSNTTKDTLEDAIINIDAYKNDKFQSYRSDDATQIVGVKMELEYLSETSPTHNKTDNEHRDHTVTVDYFYDLEIDKQGTIIGGEWYSNAHPDFLWTPTKNAIAQSYPKVYGEWKEGQSIPEYWKKRAQSASNNNQPLTKVVYELVKRSSQ</sequence>
<protein>
    <submittedName>
        <fullName evidence="2">Peptidase</fullName>
    </submittedName>
</protein>
<dbReference type="RefSeq" id="WP_248942445.1">
    <property type="nucleotide sequence ID" value="NZ_JAKIKS010000124.1"/>
</dbReference>
<comment type="caution">
    <text evidence="2">The sequence shown here is derived from an EMBL/GenBank/DDBJ whole genome shotgun (WGS) entry which is preliminary data.</text>
</comment>
<reference evidence="2 3" key="1">
    <citation type="submission" date="2022-01" db="EMBL/GenBank/DDBJ databases">
        <title>Whole genome-based taxonomy of the Shewanellaceae.</title>
        <authorList>
            <person name="Martin-Rodriguez A.J."/>
        </authorList>
    </citation>
    <scope>NUCLEOTIDE SEQUENCE [LARGE SCALE GENOMIC DNA]</scope>
    <source>
        <strain evidence="2 3">DSM 17177</strain>
    </source>
</reference>
<keyword evidence="1" id="KW-0732">Signal</keyword>
<feature type="chain" id="PRO_5046309781" evidence="1">
    <location>
        <begin position="24"/>
        <end position="499"/>
    </location>
</feature>
<feature type="signal peptide" evidence="1">
    <location>
        <begin position="1"/>
        <end position="23"/>
    </location>
</feature>
<dbReference type="Pfam" id="PF16683">
    <property type="entry name" value="TGase_elicitor"/>
    <property type="match status" value="1"/>
</dbReference>
<dbReference type="Proteomes" id="UP001203423">
    <property type="component" value="Unassembled WGS sequence"/>
</dbReference>
<name>A0ABT0LH47_9GAMM</name>
<keyword evidence="3" id="KW-1185">Reference proteome</keyword>
<evidence type="ECO:0000313" key="2">
    <source>
        <dbReference type="EMBL" id="MCL1127037.1"/>
    </source>
</evidence>
<organism evidence="2 3">
    <name type="scientific">Shewanella surugensis</name>
    <dbReference type="NCBI Taxonomy" id="212020"/>
    <lineage>
        <taxon>Bacteria</taxon>
        <taxon>Pseudomonadati</taxon>
        <taxon>Pseudomonadota</taxon>
        <taxon>Gammaproteobacteria</taxon>
        <taxon>Alteromonadales</taxon>
        <taxon>Shewanellaceae</taxon>
        <taxon>Shewanella</taxon>
    </lineage>
</organism>
<accession>A0ABT0LH47</accession>
<gene>
    <name evidence="2" type="ORF">L2764_21800</name>
</gene>
<evidence type="ECO:0000313" key="3">
    <source>
        <dbReference type="Proteomes" id="UP001203423"/>
    </source>
</evidence>
<proteinExistence type="predicted"/>